<evidence type="ECO:0000313" key="1">
    <source>
        <dbReference type="EMBL" id="OXC79766.1"/>
    </source>
</evidence>
<sequence length="41" mass="4666">MQLDLLSGNEFVSGRASRGLTRSQSDNAIEITLRWEYNAHE</sequence>
<name>A0A226X8F8_CABSO</name>
<comment type="caution">
    <text evidence="1">The sequence shown here is derived from an EMBL/GenBank/DDBJ whole genome shotgun (WGS) entry which is preliminary data.</text>
</comment>
<dbReference type="EMBL" id="MTHB01000031">
    <property type="protein sequence ID" value="OXC79766.1"/>
    <property type="molecule type" value="Genomic_DNA"/>
</dbReference>
<protein>
    <submittedName>
        <fullName evidence="1">Uncharacterized protein</fullName>
    </submittedName>
</protein>
<accession>A0A226X8F8</accession>
<dbReference type="Proteomes" id="UP000214720">
    <property type="component" value="Unassembled WGS sequence"/>
</dbReference>
<gene>
    <name evidence="1" type="ORF">BSU04_05030</name>
</gene>
<evidence type="ECO:0000313" key="2">
    <source>
        <dbReference type="Proteomes" id="UP000214720"/>
    </source>
</evidence>
<organism evidence="1 2">
    <name type="scientific">Caballeronia sordidicola</name>
    <name type="common">Burkholderia sordidicola</name>
    <dbReference type="NCBI Taxonomy" id="196367"/>
    <lineage>
        <taxon>Bacteria</taxon>
        <taxon>Pseudomonadati</taxon>
        <taxon>Pseudomonadota</taxon>
        <taxon>Betaproteobacteria</taxon>
        <taxon>Burkholderiales</taxon>
        <taxon>Burkholderiaceae</taxon>
        <taxon>Caballeronia</taxon>
    </lineage>
</organism>
<proteinExistence type="predicted"/>
<reference evidence="2" key="1">
    <citation type="submission" date="2017-01" db="EMBL/GenBank/DDBJ databases">
        <title>Genome Analysis of Deinococcus marmoris KOPRI26562.</title>
        <authorList>
            <person name="Kim J.H."/>
            <person name="Oh H.-M."/>
        </authorList>
    </citation>
    <scope>NUCLEOTIDE SEQUENCE [LARGE SCALE GENOMIC DNA]</scope>
    <source>
        <strain evidence="2">PAMC 26633</strain>
    </source>
</reference>
<dbReference type="AlphaFoldDB" id="A0A226X8F8"/>